<dbReference type="AlphaFoldDB" id="E8RMR5"/>
<evidence type="ECO:0000313" key="3">
    <source>
        <dbReference type="Proteomes" id="UP000001492"/>
    </source>
</evidence>
<feature type="transmembrane region" description="Helical" evidence="1">
    <location>
        <begin position="20"/>
        <end position="42"/>
    </location>
</feature>
<accession>E8RMR5</accession>
<dbReference type="STRING" id="573065.Astex_2292"/>
<keyword evidence="3" id="KW-1185">Reference proteome</keyword>
<keyword evidence="1" id="KW-0812">Transmembrane</keyword>
<sequence>MTHKLDPVTSLVVTAFGSPGIALSLAGCILAFTVGLVIYSGFKAHKPLVSELRDRWNLLNALDGRGRTSSFYKGFPEIDRRFSSAAGAGNSGATLLLGWSNYRSVLVENGDSFVTSVRAAEAFDHLDESSKGLEWWANIMVAIGLVITFLGIVAALSEATLAMSADSSGATMQASLMGLLAIAATKFWTSIAGVASSIILRLVARLRRSSIKSQEAEFFVMLDSCVNFMPPEKVALEHLKSLQRIETTLSRDPRS</sequence>
<dbReference type="eggNOG" id="COG1196">
    <property type="taxonomic scope" value="Bacteria"/>
</dbReference>
<reference evidence="3" key="1">
    <citation type="submission" date="2010-12" db="EMBL/GenBank/DDBJ databases">
        <title>Complete sequence of chromosome 1 of Asticcacaulis excentricus CB 48.</title>
        <authorList>
            <consortium name="US DOE Joint Genome Institute"/>
            <person name="Lucas S."/>
            <person name="Copeland A."/>
            <person name="Lapidus A."/>
            <person name="Cheng J.-F."/>
            <person name="Bruce D."/>
            <person name="Goodwin L."/>
            <person name="Pitluck S."/>
            <person name="Teshima H."/>
            <person name="Davenport K."/>
            <person name="Detter J.C."/>
            <person name="Han C."/>
            <person name="Tapia R."/>
            <person name="Land M."/>
            <person name="Hauser L."/>
            <person name="Jeffries C."/>
            <person name="Kyrpides N."/>
            <person name="Ivanova N."/>
            <person name="Ovchinnikova G."/>
            <person name="Brun Y.V."/>
            <person name="Woyke T."/>
        </authorList>
    </citation>
    <scope>NUCLEOTIDE SEQUENCE [LARGE SCALE GENOMIC DNA]</scope>
    <source>
        <strain evidence="3">ATCC 15261 / DSM 4724 / KCTC 12464 / NCIMB 9791 / VKM B-1370 / CB 48</strain>
    </source>
</reference>
<proteinExistence type="predicted"/>
<dbReference type="EMBL" id="CP002395">
    <property type="protein sequence ID" value="ADU13946.1"/>
    <property type="molecule type" value="Genomic_DNA"/>
</dbReference>
<keyword evidence="1" id="KW-0472">Membrane</keyword>
<dbReference type="Proteomes" id="UP000001492">
    <property type="component" value="Chromosome 1"/>
</dbReference>
<organism evidence="2 3">
    <name type="scientific">Asticcacaulis excentricus (strain ATCC 15261 / DSM 4724 / KCTC 12464 / NCIMB 9791 / VKM B-1370 / CB 48)</name>
    <dbReference type="NCBI Taxonomy" id="573065"/>
    <lineage>
        <taxon>Bacteria</taxon>
        <taxon>Pseudomonadati</taxon>
        <taxon>Pseudomonadota</taxon>
        <taxon>Alphaproteobacteria</taxon>
        <taxon>Caulobacterales</taxon>
        <taxon>Caulobacteraceae</taxon>
        <taxon>Asticcacaulis</taxon>
    </lineage>
</organism>
<evidence type="ECO:0008006" key="4">
    <source>
        <dbReference type="Google" id="ProtNLM"/>
    </source>
</evidence>
<dbReference type="HOGENOM" id="CLU_1080505_0_0_5"/>
<evidence type="ECO:0000256" key="1">
    <source>
        <dbReference type="SAM" id="Phobius"/>
    </source>
</evidence>
<protein>
    <recommendedName>
        <fullName evidence="4">MotA/TolQ/ExbB proton channel domain-containing protein</fullName>
    </recommendedName>
</protein>
<name>E8RMR5_ASTEC</name>
<dbReference type="RefSeq" id="WP_013479774.1">
    <property type="nucleotide sequence ID" value="NC_014816.1"/>
</dbReference>
<feature type="transmembrane region" description="Helical" evidence="1">
    <location>
        <begin position="176"/>
        <end position="204"/>
    </location>
</feature>
<dbReference type="KEGG" id="aex:Astex_2292"/>
<feature type="transmembrane region" description="Helical" evidence="1">
    <location>
        <begin position="135"/>
        <end position="156"/>
    </location>
</feature>
<keyword evidence="1" id="KW-1133">Transmembrane helix</keyword>
<gene>
    <name evidence="2" type="ordered locus">Astex_2292</name>
</gene>
<dbReference type="PROSITE" id="PS51257">
    <property type="entry name" value="PROKAR_LIPOPROTEIN"/>
    <property type="match status" value="1"/>
</dbReference>
<dbReference type="OrthoDB" id="7168926at2"/>
<evidence type="ECO:0000313" key="2">
    <source>
        <dbReference type="EMBL" id="ADU13946.1"/>
    </source>
</evidence>